<feature type="region of interest" description="Disordered" evidence="7">
    <location>
        <begin position="4475"/>
        <end position="4494"/>
    </location>
</feature>
<feature type="compositionally biased region" description="Basic residues" evidence="7">
    <location>
        <begin position="2582"/>
        <end position="2592"/>
    </location>
</feature>
<feature type="region of interest" description="Disordered" evidence="7">
    <location>
        <begin position="2480"/>
        <end position="2551"/>
    </location>
</feature>
<feature type="compositionally biased region" description="Basic residues" evidence="7">
    <location>
        <begin position="709"/>
        <end position="718"/>
    </location>
</feature>
<keyword evidence="3" id="KW-0677">Repeat</keyword>
<reference evidence="8" key="2">
    <citation type="submission" date="2022-10" db="EMBL/GenBank/DDBJ databases">
        <authorList>
            <consortium name="ENA_rothamsted_submissions"/>
            <consortium name="culmorum"/>
            <person name="King R."/>
        </authorList>
    </citation>
    <scope>NUCLEOTIDE SEQUENCE</scope>
</reference>
<feature type="region of interest" description="Disordered" evidence="7">
    <location>
        <begin position="86"/>
        <end position="127"/>
    </location>
</feature>
<feature type="region of interest" description="Disordered" evidence="7">
    <location>
        <begin position="315"/>
        <end position="364"/>
    </location>
</feature>
<comment type="subcellular location">
    <subcellularLocation>
        <location evidence="1">Membrane</location>
    </subcellularLocation>
</comment>
<keyword evidence="9" id="KW-1185">Reference proteome</keyword>
<feature type="compositionally biased region" description="Polar residues" evidence="7">
    <location>
        <begin position="698"/>
        <end position="708"/>
    </location>
</feature>
<feature type="region of interest" description="Disordered" evidence="7">
    <location>
        <begin position="5096"/>
        <end position="5165"/>
    </location>
</feature>
<feature type="region of interest" description="Disordered" evidence="7">
    <location>
        <begin position="5186"/>
        <end position="5215"/>
    </location>
</feature>
<dbReference type="OrthoDB" id="6538186at2759"/>
<evidence type="ECO:0000256" key="5">
    <source>
        <dbReference type="ARBA" id="ARBA00023136"/>
    </source>
</evidence>
<name>A0A9N9QY98_9NEOP</name>
<feature type="region of interest" description="Disordered" evidence="7">
    <location>
        <begin position="3000"/>
        <end position="3036"/>
    </location>
</feature>
<feature type="coiled-coil region" evidence="6">
    <location>
        <begin position="5862"/>
        <end position="5889"/>
    </location>
</feature>
<feature type="compositionally biased region" description="Basic and acidic residues" evidence="7">
    <location>
        <begin position="315"/>
        <end position="358"/>
    </location>
</feature>
<feature type="compositionally biased region" description="Basic and acidic residues" evidence="7">
    <location>
        <begin position="475"/>
        <end position="489"/>
    </location>
</feature>
<organism evidence="8 9">
    <name type="scientific">Diatraea saccharalis</name>
    <name type="common">sugarcane borer</name>
    <dbReference type="NCBI Taxonomy" id="40085"/>
    <lineage>
        <taxon>Eukaryota</taxon>
        <taxon>Metazoa</taxon>
        <taxon>Ecdysozoa</taxon>
        <taxon>Arthropoda</taxon>
        <taxon>Hexapoda</taxon>
        <taxon>Insecta</taxon>
        <taxon>Pterygota</taxon>
        <taxon>Neoptera</taxon>
        <taxon>Endopterygota</taxon>
        <taxon>Lepidoptera</taxon>
        <taxon>Glossata</taxon>
        <taxon>Ditrysia</taxon>
        <taxon>Pyraloidea</taxon>
        <taxon>Crambidae</taxon>
        <taxon>Crambinae</taxon>
        <taxon>Diatraea</taxon>
    </lineage>
</organism>
<feature type="compositionally biased region" description="Basic residues" evidence="7">
    <location>
        <begin position="2266"/>
        <end position="2277"/>
    </location>
</feature>
<feature type="compositionally biased region" description="Basic and acidic residues" evidence="7">
    <location>
        <begin position="2226"/>
        <end position="2240"/>
    </location>
</feature>
<feature type="compositionally biased region" description="Basic residues" evidence="7">
    <location>
        <begin position="5668"/>
        <end position="5677"/>
    </location>
</feature>
<keyword evidence="6" id="KW-0175">Coiled coil</keyword>
<feature type="compositionally biased region" description="Basic residues" evidence="7">
    <location>
        <begin position="5110"/>
        <end position="5121"/>
    </location>
</feature>
<feature type="compositionally biased region" description="Polar residues" evidence="7">
    <location>
        <begin position="5125"/>
        <end position="5146"/>
    </location>
</feature>
<feature type="compositionally biased region" description="Polar residues" evidence="7">
    <location>
        <begin position="4749"/>
        <end position="4759"/>
    </location>
</feature>
<evidence type="ECO:0000256" key="6">
    <source>
        <dbReference type="SAM" id="Coils"/>
    </source>
</evidence>
<feature type="compositionally biased region" description="Basic residues" evidence="7">
    <location>
        <begin position="579"/>
        <end position="588"/>
    </location>
</feature>
<keyword evidence="2" id="KW-0812">Transmembrane</keyword>
<dbReference type="PANTHER" id="PTHR47535">
    <property type="entry name" value="MUSCLE-SPECIFIC PROTEIN 300 KDA, ISOFORM G"/>
    <property type="match status" value="1"/>
</dbReference>
<dbReference type="GO" id="GO:0005737">
    <property type="term" value="C:cytoplasm"/>
    <property type="evidence" value="ECO:0007669"/>
    <property type="project" value="TreeGrafter"/>
</dbReference>
<feature type="compositionally biased region" description="Basic residues" evidence="7">
    <location>
        <begin position="2532"/>
        <end position="2541"/>
    </location>
</feature>
<dbReference type="GO" id="GO:0007097">
    <property type="term" value="P:nuclear migration"/>
    <property type="evidence" value="ECO:0007669"/>
    <property type="project" value="TreeGrafter"/>
</dbReference>
<feature type="region of interest" description="Disordered" evidence="7">
    <location>
        <begin position="698"/>
        <end position="756"/>
    </location>
</feature>
<evidence type="ECO:0000313" key="9">
    <source>
        <dbReference type="Proteomes" id="UP001153714"/>
    </source>
</evidence>
<accession>A0A9N9QY98</accession>
<feature type="compositionally biased region" description="Basic and acidic residues" evidence="7">
    <location>
        <begin position="114"/>
        <end position="126"/>
    </location>
</feature>
<feature type="region of interest" description="Disordered" evidence="7">
    <location>
        <begin position="3093"/>
        <end position="3114"/>
    </location>
</feature>
<feature type="compositionally biased region" description="Polar residues" evidence="7">
    <location>
        <begin position="95"/>
        <end position="113"/>
    </location>
</feature>
<feature type="region of interest" description="Disordered" evidence="7">
    <location>
        <begin position="204"/>
        <end position="228"/>
    </location>
</feature>
<feature type="region of interest" description="Disordered" evidence="7">
    <location>
        <begin position="2226"/>
        <end position="2292"/>
    </location>
</feature>
<evidence type="ECO:0000256" key="4">
    <source>
        <dbReference type="ARBA" id="ARBA00022989"/>
    </source>
</evidence>
<feature type="region of interest" description="Disordered" evidence="7">
    <location>
        <begin position="2582"/>
        <end position="2615"/>
    </location>
</feature>
<dbReference type="GO" id="GO:0051015">
    <property type="term" value="F:actin filament binding"/>
    <property type="evidence" value="ECO:0007669"/>
    <property type="project" value="TreeGrafter"/>
</dbReference>
<feature type="region of interest" description="Disordered" evidence="7">
    <location>
        <begin position="4154"/>
        <end position="4175"/>
    </location>
</feature>
<feature type="compositionally biased region" description="Polar residues" evidence="7">
    <location>
        <begin position="5681"/>
        <end position="5711"/>
    </location>
</feature>
<feature type="compositionally biased region" description="Low complexity" evidence="7">
    <location>
        <begin position="4476"/>
        <end position="4489"/>
    </location>
</feature>
<feature type="region of interest" description="Disordered" evidence="7">
    <location>
        <begin position="2435"/>
        <end position="2462"/>
    </location>
</feature>
<evidence type="ECO:0000256" key="1">
    <source>
        <dbReference type="ARBA" id="ARBA00004370"/>
    </source>
</evidence>
<keyword evidence="4" id="KW-1133">Transmembrane helix</keyword>
<feature type="compositionally biased region" description="Basic residues" evidence="7">
    <location>
        <begin position="438"/>
        <end position="448"/>
    </location>
</feature>
<feature type="compositionally biased region" description="Basic and acidic residues" evidence="7">
    <location>
        <begin position="449"/>
        <end position="467"/>
    </location>
</feature>
<dbReference type="GO" id="GO:0034993">
    <property type="term" value="C:meiotic nuclear membrane microtubule tethering complex"/>
    <property type="evidence" value="ECO:0007669"/>
    <property type="project" value="TreeGrafter"/>
</dbReference>
<feature type="region of interest" description="Disordered" evidence="7">
    <location>
        <begin position="434"/>
        <end position="502"/>
    </location>
</feature>
<feature type="compositionally biased region" description="Basic and acidic residues" evidence="7">
    <location>
        <begin position="4771"/>
        <end position="4790"/>
    </location>
</feature>
<feature type="region of interest" description="Disordered" evidence="7">
    <location>
        <begin position="5004"/>
        <end position="5065"/>
    </location>
</feature>
<feature type="region of interest" description="Disordered" evidence="7">
    <location>
        <begin position="5661"/>
        <end position="5711"/>
    </location>
</feature>
<feature type="compositionally biased region" description="Basic and acidic residues" evidence="7">
    <location>
        <begin position="4155"/>
        <end position="4166"/>
    </location>
</feature>
<feature type="compositionally biased region" description="Basic and acidic residues" evidence="7">
    <location>
        <begin position="2593"/>
        <end position="2604"/>
    </location>
</feature>
<feature type="compositionally biased region" description="Basic and acidic residues" evidence="7">
    <location>
        <begin position="719"/>
        <end position="737"/>
    </location>
</feature>
<dbReference type="InterPro" id="IPR052403">
    <property type="entry name" value="LINC-complex_assoc"/>
</dbReference>
<feature type="compositionally biased region" description="Polar residues" evidence="7">
    <location>
        <begin position="2241"/>
        <end position="2255"/>
    </location>
</feature>
<feature type="region of interest" description="Disordered" evidence="7">
    <location>
        <begin position="5385"/>
        <end position="5406"/>
    </location>
</feature>
<protein>
    <submittedName>
        <fullName evidence="8">Uncharacterized protein</fullName>
    </submittedName>
</protein>
<keyword evidence="5" id="KW-0472">Membrane</keyword>
<evidence type="ECO:0000256" key="2">
    <source>
        <dbReference type="ARBA" id="ARBA00022692"/>
    </source>
</evidence>
<reference evidence="8" key="1">
    <citation type="submission" date="2021-12" db="EMBL/GenBank/DDBJ databases">
        <authorList>
            <person name="King R."/>
        </authorList>
    </citation>
    <scope>NUCLEOTIDE SEQUENCE</scope>
</reference>
<feature type="region of interest" description="Disordered" evidence="7">
    <location>
        <begin position="4771"/>
        <end position="4791"/>
    </location>
</feature>
<evidence type="ECO:0000256" key="3">
    <source>
        <dbReference type="ARBA" id="ARBA00022737"/>
    </source>
</evidence>
<feature type="compositionally biased region" description="Basic and acidic residues" evidence="7">
    <location>
        <begin position="3001"/>
        <end position="3013"/>
    </location>
</feature>
<proteinExistence type="predicted"/>
<evidence type="ECO:0000313" key="8">
    <source>
        <dbReference type="EMBL" id="CAG9785833.1"/>
    </source>
</evidence>
<dbReference type="EMBL" id="OU893345">
    <property type="protein sequence ID" value="CAG9785833.1"/>
    <property type="molecule type" value="Genomic_DNA"/>
</dbReference>
<feature type="region of interest" description="Disordered" evidence="7">
    <location>
        <begin position="556"/>
        <end position="627"/>
    </location>
</feature>
<dbReference type="Proteomes" id="UP001153714">
    <property type="component" value="Chromosome 14"/>
</dbReference>
<evidence type="ECO:0000256" key="7">
    <source>
        <dbReference type="SAM" id="MobiDB-lite"/>
    </source>
</evidence>
<feature type="compositionally biased region" description="Basic and acidic residues" evidence="7">
    <location>
        <begin position="745"/>
        <end position="756"/>
    </location>
</feature>
<feature type="region of interest" description="Disordered" evidence="7">
    <location>
        <begin position="4728"/>
        <end position="4759"/>
    </location>
</feature>
<gene>
    <name evidence="8" type="ORF">DIATSA_LOCUS3835</name>
</gene>
<feature type="region of interest" description="Disordered" evidence="7">
    <location>
        <begin position="3729"/>
        <end position="3764"/>
    </location>
</feature>
<sequence length="6615" mass="751405">MSILAYQEVNRRIDELTRVIYELDPYFVMPATASELDEPVRTLSMLVSTGDSARARRARSPQRRARSPAWLLAGTTYAEIVKGYGSRSSSFGSRQPSAQRPDSHRQPSAQREQSGSREFKEKDSPPKDVYTCASEKISVTVQSCVQCNPIEDMTFEPSGGYSESRECDSVSESERYRHECMNDYVDDYVTRNVPVMKETCGYYAPSSHEESSSENQTFKLPKPKSHTELENIPSSTLLELTPSERVTRTSSPAAKYRSQDLSYAEILALGLRKQVKTHSVATLPKPQVAQVELMKEIVVESTEIQPIQYTESVIDRRETLNTKRDNQERPSQRSRSRDMPRQRRAPEKRPSKAHDTQGTKKKKTVKKVIEVQDFDDSNETLQPVEIIPTALPTKIDSPKKELTKKIQHSATIVETVVENVGTMPQQSDKINIEVESKKSKKKHKAKKGKPAEDEIQKALKEIEESDKNKKKKPKESRDKSKEMEKHSVDEIVYPVGDKNKHMIDHKGDIKKEQQCAKQYTDVSSDTFAISTQETETINQPDIDNIKRDTLEMTTKYKESDNNLNATIPIKIPPKDSHPSKSKKKKSVNKLKCSEVAKDNVLSESLDAEPKTKKKKKNKNSDDIQNQKQMLFETADTIEIPISEDIKVIEPISQEVPTIVEQVEEFKPISKDIEPNQCFEESISAQDLVSSVDIDKQYRTSSVSENVNTQKKKKTKPKKNKIEDNEVEKALQEIEKLESHKKKSKERQGKAKHEKNKETTNLDTITFNKTVISCDEHIIEKDFDQKLDASIRLENVENKLVSVDWNDLIAEEENVNEPILIANENASFDLCKKVEQASEVIILKEDKKIISEEVSSVIDGTADSSFTINQSEPICRKLSIDTELTDIQQETSTISSLPSEQNNNDKYFSAEPLKDNSIRFIEEQSSFQDIPKEAETRTIYLITHEEKKLPPIRTVKVFSSKSNSLEDTSPIDENISFINDEKKSDKITDEKSSNINKKLDEPVGSNTHILADSNKNDIENFLENEKRLTEKALQEKLDDREPSLYLDLESQIKPHYEQHGDTMKAYNLQNIAEDINSPCTVIVAQDNVGELGALGISQETVTNENILEEAIFGSVQDRKKISSGTVSTIPYTQLVEESKKYSLEMDMNELEYNYYQFIIKSNKQKQPSNELSLEREKENQETMNDAFIKNNLLSQISLEITEPLLNEKKLGTTDVELRDAEQIFENMIVAHETQTYKDENVKNKDEDIKLQTEIPIIETKEVLETFQKIDHVCQENQESSEAKQSVVNLLIDEKNIIKHNHQDIKDGEIALAILAERKLKSEQQNTDNDHQQIIYSTDKSPDKFLSESCNQKINEYMQNLDLEHSTKQDLSHEQSKPEQEILRHSYREIQDAENILAMSSQRIKSKPNENVHETETHVNIKKNAVDDSTIGEIVEEIDIDRDIIRPGDRNYNKFDSRCLPAEDIDLKSCSTKSTNIEKIIPKEEALKYNYHEINDAEIIFANVISAPILLNLAAVQNTHNDLEEDDIQITVDHHPAIIQSFESTDNKTEDIQTALQTQISEMQTNKNIVDETIITQSAAEHSPIKVKNIENNDDHQSISTQVIDHILDEKIITQSRADEHCLSVNLNQTAVSECIAKEVESHNIDEINTNDGNSSNSYIIPTQEALRYDYQVINDAENKLAFSTKSNANTQISIAVKDENNDNTIQTQMTGNENMDMEVKISPLRQTYHEIIDAENVLSKVSIAHNENESVDETSYKKEDGLNETYEQDKIKESITFENTYHKYKYSELVDAETKLALVKSSGLYSELNTISDKTNNLPSTLNMNNSKTEEQCGTDSIDNKFSSSEQNMNQKSKYEEFESKQNNYEEIKEDKKSLETTSIDVSNLLTLDPHEGLLMKSEENLEISMETTRDHISEKCKPLQKNDSSENIDQYKDDVMEQMKSSGEIDYQIITDTAELKSDIISFNIMQEPKSFEVDLNKTPIVVKYGTEQDDKENIQRENIISTNVNNDIPNTSLENAPAQLDESFEPAIKLTEQCELLSDKKDTYNIECSREIATLINTTEGTETISLINTRTDEPDIKPDAISVEPTMNKIVIVDTKTLEPDTTDNILGGQCMEQLSEPKENIQHQKNMSNDVDLSLSKNETCTRTDKSPIHSLHDLLPEIDSIPEFKPSFSNTVLFSNLSADAPEFTPSYMYQHNAGSEIKETHDDVLRSGSKSADVTCSSILQDKEEPQEHNVKADDSNISEPVNKQANETIEMSEEVMIPVKSKKNKKKKKKEDKREETSILHDSQTSEVEIKPPVQEIINVWANIADEGKSYAEVVAEGLDHENIGKDSPLHTVGTSYMPDEENELRSKDEISEISEKYSATEESLGSWANIVAANRTSPDRVFQSETNLEPHAHEQTRAPVILIEELNSELHKPPITMDAEGFITVERHRRSRSRSRDNRAWSTSNITTKEERDKSENRFDALVTTLNTDNAEIIQTGHSDDEIENSMIKISKSRKSRSSKSKEKDIQSKVIEYEPTASVNEKQSIKKNKKKRGGKSVEKANTNDDTALIPDSELENKNIIIIDKKEIPVDVMKGDKKKNKKKNEKQRKIDIHSDECSHSTVGQNEKDPNFVSNALKQAIETPISTPECSQTPVKDRIFSEAQYWKVDPSHLDSLPSLSIKSETNDNEFQIESSSKANHQFKATSTEVSLKTNTVLENNERKETAEKATCTIQDQITKNEEKITEEQSLENKMADLQREIEEMLLPENDSSQTSDEVLPELISPISIEYDNEEISAFMTPSLASPDPEDKMLLDTKNLSETGRLHDMNDEQILRIEEDLDTKHVSVSMIDSVLQEPDFKIKERVDLPENLNQIEDLAIEDPKNDNPDQIISKLTATQMLMQPGESINDIVANVESNVVTNNIKNIKPENFFTEKHIINDAEKMLHRQNVIETNMNLSNTKLALETCSHKQVNLNQNLFIDHSFWLDKHVYNDAERQYYLAMSKKLRTSDLSPIDFEMKDNNDKDKDPSGSSGHCSDNDEPRDSSSTSFDSNYISMDLPGGICSWKDQSSYLSLETTGDITEAKAEDTLPTLTDTREDLLTTLSLEPVALSPSQQEPTEGDATTRTAKDDLSNDIESLLEEVRNVQTRLTDLPDESLNAMEDGLRDGIAVLVKCEEAANLLETKIMEYKQEEEIQILLKELIIMKARISKLLTQARQGLDIIQEVKVEMSRQTKEIEENKEKILKLDTWLESINNELKSSTIKGDILIEEDIIKYIEIYEKYINDYEEYEVILKSITVISSDESSQAMSEKLHVMQKALEETKNLVIIELERLRYVLLHMKSAPELIEDDVSQTDRTIDSTSMPEEIVTPREAEIVKEKEHSNLEEKLISCDIVDTEIPPVNIKEKIENITIETQTGKSLLSEPPSMTDKSVICEQGVKETHDVSVTCAPPQEVEIQTSEPHSIEHEREIFGSIQVRQTISDGHETIEIASKPITKEQKADEHSLFVDANYKDDKSHKDSQLNIIHSLPQSFETVMVEPDETTTEVVVDADGTKRIIVKKIRKTLVTRQQTLHTQQQRSQILSSEDLPQETFSQVTLREDKGAISTTSGDGRIQHIHYQSHDGQIISGLPGGEVTIQEFTSKPDMVITMEEDMKPEDILQLAEGQTLPQIQTSSSSVTAVVQQVTKRIVKTRRRIIRRVVIIDGKEHVTEEVIEEPDNIEMFEEQIPRISINVTDQGGVQFEEIEGSDDKGDHPPLPPSHPKPDDTSPDDNNFDGKNDSKYIKDASDYTVIHQETESQKLAKDIGESVSEKLQEGPYKIITEESESFKTIPLSKTIAETTESPFDNNITSVQTGQFITTEQASNMSTIVQKVTRKITRTRKRIIKHIQIVDGKEHVTEEVIEEPEDVEIIEEEPNVIHNLQKQGFRTKKIRVIRQIQIIDGKEHVTEKVIEEPDDDVEQTIDDIGKIMTSEIDLNIENLPDSSKDNENVKSEVKETNFTQGPSRLVKSVTLQKMTENKTHEMEGKQIEIRNPVLEENETQRHQDKYVEITEVTSPIDASKCLIGKEIEHSTKQEPVIDQEKNQEKFLVPSKQSSPENTLGVITSAISTFTTVSPSNLSNKEESVITEAEIPYIQTESLMEKDSIENKPIENIVGSSQKTDIVKLHHRTPDKKVTEVKEKQSQHNNPVLKENEDHDTMSHLVHETLSKQEKHAEEIEISPPVTVSKSFIESEIEHSAKLKPVIEQDNNIPEIKFVVPPEQLSAETTISLTPISPTPTISALAASLNKNENVTTEVEVPHCMQTTVLISKDSIVNKSIENTGDCPQNSNVTERFSTIPEKDVTKVIEKQPNVSSVLKSEVHESMNLPKEEKFNENTEVSSPIVASQSFMGCEIEHSSKLKYAIGQDKNFNKEENEDNTKETTEKKLSETAKDFKTVQPNDMPQTPIFEDTNKDVNVVVEKDAKIPEKEIISHNIMEAEDQDELTKVLQDTQNTYTSSKTSSTPIKPSDTRDKKELIQTIDKHYVNMLLESERQHTEGNISITEPLMSNTKQSEQSLEISTSINKTNVLLQPEPKVKVDVEIPKLERQASNITEKEVEVVLPTDIKDEFNKSNVQDIVRESPLLSEKNIESVEKIDTGVMSTKPQIIHKDPESPISEIILIKPQSLDENAEQFEKISNLDINLQITSTPQTIDPLTDSENDNDKIQPQTYYNQTELFVNQYPVQVEPFNQEIKVIESNVASDSKIPETSYVGQVQPSSDGEEPPFESTDNLGKSGSAKNYDVNLLLESERQHTDKYTNTKSEDNKEQIDNTNLINMETQKQSEQSMDISTCIIKSNKELKPEPKVKFDVKIENMESNKPLIIKKDIEVILPSDVKVSDEYKVLDVLNKIEKDETPVGTMSPQLDSLNSSSNQVKYILSEKPDIVEKTDFSSQIEIFEPDTSQVKDDLQLSQQSLELSMSLTKIDSTRKTEPKLKFDVKIEDTQSDVPTIVNKNIEVALPSEVEITMKETEYAVDPSEKIVSEISSDESKKGRKRSKNKTEAKQVSENDSIEIPTEKSFSETDSSSLDHYIQLPSSPVIDSPKPSENVFDTAVVLQVESGSPLDEFETVVEEIGYEPEEVSMEPIQTPNKKKKQKKHKQRGISEITTYPKLNTTDSDQTSVSTPIEFTESLPEKKTKDKKRKKKTVIDSKPELVQNIEQISETVQETQTKANSPKLGSETIDTSPREESYHTLSETSDISTVKIIEECIQSSPEILQNEITTTITYPITIVEEIPTQDYSIQTSPELSVETKVEENVEFKPATVDITQQTSPTPVSESLIQTIPKDEKEVHTQTLENVKVIERVELSETEMQTSRVETPEPIILTESTTQVVPSDIVTPEEKYSQTIPCEKDKDQTIEKVITETESREMQTSPLPEVQKDEKSTEVTITTAETDIQTMQQENIDKETSTSPIKEKEMNEMSVQTPEVPLTSTFTQSDEPEKQSVMLEAKLDFVPEPDIPKREILTSDISLQTSPREEILDQQKSFEPAFEKITSDISQQTSPRIALEYAKILIDKKDESHILETNIKDLLPKTDIESSHSVSELDEIIPGFNLEIDESITVDKTQQTTPRIEDNIIIQELIKENIITVHSTQQTSPRLYSEDSISTSTEEPYEVHLHAQISIPRATSDFIECERLNEDQPVIGEKQKQKKRKHKKKADLTQAQTPESPSDPITTELSMSVTPTSEDFSIKDSSSIDEGIYQFTSPITPNQDSTTLIQYKPTYSDVVQRSKSKSPSPSKSLSSLKNIKGRLLDTLEKRTQLISEPQRNASDNAMIVALYEPTVEKSYDMVVNKELDEVKSAIESKDSSRIEKSIIIVIETISVWLEEIQFKIQRETIAGNKNLEESERLRTLENHISNLKETIELTEVNEEIITLIETLTHQINAVNTLSKQSPLKIKEQETEWNKFIKDIETLSQCIDRVKCDLDNLILSDVPSQQKLEKLDKIELENTDNSDNVSKLLRRCRMFVEVNPKRECPVVLYSCHDDTKQIENAVNTERDRLMQLTSLAEEYEQTLQDFAQITEVAEALLDGKIVVSNLDHLHEEIQKHRKFFVNLSHCRAILESLEDNLDNETRGKYSALHNSLHDRATLIIDRAAGRAQQMTLGASRWTLLKQGMKEEKQWLVVAQQRVPDLSNVTSMDHEQYINLYQSISLDISHHYAKMLRLLSITEGLQNFIVCSDLETECSAALDTLVRLQEDVDSRLTRLTAFKENWMTFDHLIDRIEGRMQTANRELENITPETITTTGNLRRFWELKAQHEVYNNLKNESGIQFEKALEILPISDEMVQRQFFSKIEDKWQDLATRIGDIHKTAIQNLTDRDVSSSEKLNIIEEELRELRASLDCLKGVIRSEDELNLYIERLQVMTSRIDRILNELGRLSLLPTAESERLGALLTQSGILDDQISAELERSLLLKEKLVQVQTGIIRCQKSQRRDRLTLEECEAAERLGSDVVERASETCDRLMEDLSSQWRDILALRQSLHMLPTSLRVCVSPTGLEKDITALQDTHAELEAACNDLSLRLRAKVQLWKRFERQLEMVQGAVREADYMVELLTVQGQVDYDRLLKATEKLEVKSQLLNLIKIHLFNELLGVRWHSG</sequence>
<dbReference type="PANTHER" id="PTHR47535:SF10">
    <property type="entry name" value="MUSCLE-SPECIFIC PROTEIN 300 KDA"/>
    <property type="match status" value="1"/>
</dbReference>
<feature type="compositionally biased region" description="Polar residues" evidence="7">
    <location>
        <begin position="3096"/>
        <end position="3110"/>
    </location>
</feature>
<dbReference type="GO" id="GO:0005640">
    <property type="term" value="C:nuclear outer membrane"/>
    <property type="evidence" value="ECO:0007669"/>
    <property type="project" value="TreeGrafter"/>
</dbReference>